<dbReference type="InterPro" id="IPR018164">
    <property type="entry name" value="Ala-tRNA-synth_IIc_N"/>
</dbReference>
<evidence type="ECO:0000256" key="1">
    <source>
        <dbReference type="ARBA" id="ARBA00001947"/>
    </source>
</evidence>
<dbReference type="PANTHER" id="PTHR43462:SF1">
    <property type="entry name" value="ALANYL-TRNA EDITING PROTEIN AARSD1"/>
    <property type="match status" value="1"/>
</dbReference>
<dbReference type="Pfam" id="PF01411">
    <property type="entry name" value="tRNA-synt_2c"/>
    <property type="match status" value="1"/>
</dbReference>
<dbReference type="SUPFAM" id="SSF55186">
    <property type="entry name" value="ThrRS/AlaRS common domain"/>
    <property type="match status" value="1"/>
</dbReference>
<dbReference type="GO" id="GO:0002161">
    <property type="term" value="F:aminoacyl-tRNA deacylase activity"/>
    <property type="evidence" value="ECO:0007669"/>
    <property type="project" value="UniProtKB-ARBA"/>
</dbReference>
<dbReference type="Gene3D" id="2.40.30.130">
    <property type="match status" value="1"/>
</dbReference>
<dbReference type="InterPro" id="IPR018163">
    <property type="entry name" value="Thr/Ala-tRNA-synth_IIc_edit"/>
</dbReference>
<gene>
    <name evidence="6" type="ORF">ACFQGH_12755</name>
</gene>
<dbReference type="SUPFAM" id="SSF50447">
    <property type="entry name" value="Translation proteins"/>
    <property type="match status" value="1"/>
</dbReference>
<accession>A0ABD5V8R4</accession>
<dbReference type="Gene3D" id="3.30.980.10">
    <property type="entry name" value="Threonyl-trna Synthetase, Chain A, domain 2"/>
    <property type="match status" value="1"/>
</dbReference>
<evidence type="ECO:0000256" key="2">
    <source>
        <dbReference type="ARBA" id="ARBA00004496"/>
    </source>
</evidence>
<dbReference type="InterPro" id="IPR018165">
    <property type="entry name" value="Ala-tRNA-synth_IIc_core"/>
</dbReference>
<keyword evidence="3" id="KW-0479">Metal-binding</keyword>
<evidence type="ECO:0000256" key="3">
    <source>
        <dbReference type="ARBA" id="ARBA00022723"/>
    </source>
</evidence>
<comment type="cofactor">
    <cofactor evidence="1">
        <name>Zn(2+)</name>
        <dbReference type="ChEBI" id="CHEBI:29105"/>
    </cofactor>
</comment>
<feature type="domain" description="Alanyl-transfer RNA synthetases family profile" evidence="5">
    <location>
        <begin position="1"/>
        <end position="245"/>
    </location>
</feature>
<dbReference type="SMART" id="SM00863">
    <property type="entry name" value="tRNA_SAD"/>
    <property type="match status" value="1"/>
</dbReference>
<dbReference type="Proteomes" id="UP001596312">
    <property type="component" value="Unassembled WGS sequence"/>
</dbReference>
<protein>
    <submittedName>
        <fullName evidence="6">Alanyl-tRNA editing protein</fullName>
    </submittedName>
</protein>
<comment type="subcellular location">
    <subcellularLocation>
        <location evidence="2">Cytoplasm</location>
    </subcellularLocation>
</comment>
<keyword evidence="7" id="KW-1185">Reference proteome</keyword>
<dbReference type="PROSITE" id="PS50860">
    <property type="entry name" value="AA_TRNA_LIGASE_II_ALA"/>
    <property type="match status" value="1"/>
</dbReference>
<dbReference type="AlphaFoldDB" id="A0ABD5V8R4"/>
<keyword evidence="4" id="KW-0862">Zinc</keyword>
<evidence type="ECO:0000259" key="5">
    <source>
        <dbReference type="PROSITE" id="PS50860"/>
    </source>
</evidence>
<dbReference type="Pfam" id="PF07973">
    <property type="entry name" value="tRNA_SAD"/>
    <property type="match status" value="1"/>
</dbReference>
<dbReference type="GO" id="GO:0005737">
    <property type="term" value="C:cytoplasm"/>
    <property type="evidence" value="ECO:0007669"/>
    <property type="project" value="UniProtKB-SubCell"/>
</dbReference>
<dbReference type="EMBL" id="JBHSXQ010000004">
    <property type="protein sequence ID" value="MFC6906061.1"/>
    <property type="molecule type" value="Genomic_DNA"/>
</dbReference>
<proteinExistence type="predicted"/>
<dbReference type="RefSeq" id="WP_340604610.1">
    <property type="nucleotide sequence ID" value="NZ_JBBMXV010000004.1"/>
</dbReference>
<dbReference type="InterPro" id="IPR012947">
    <property type="entry name" value="tRNA_SAD"/>
</dbReference>
<dbReference type="InterPro" id="IPR009000">
    <property type="entry name" value="Transl_B-barrel_sf"/>
</dbReference>
<reference evidence="6 7" key="1">
    <citation type="journal article" date="2019" name="Int. J. Syst. Evol. Microbiol.">
        <title>The Global Catalogue of Microorganisms (GCM) 10K type strain sequencing project: providing services to taxonomists for standard genome sequencing and annotation.</title>
        <authorList>
            <consortium name="The Broad Institute Genomics Platform"/>
            <consortium name="The Broad Institute Genome Sequencing Center for Infectious Disease"/>
            <person name="Wu L."/>
            <person name="Ma J."/>
        </authorList>
    </citation>
    <scope>NUCLEOTIDE SEQUENCE [LARGE SCALE GENOMIC DNA]</scope>
    <source>
        <strain evidence="6 7">CGMCC 1.3240</strain>
    </source>
</reference>
<organism evidence="6 7">
    <name type="scientific">Halalkalicoccus tibetensis</name>
    <dbReference type="NCBI Taxonomy" id="175632"/>
    <lineage>
        <taxon>Archaea</taxon>
        <taxon>Methanobacteriati</taxon>
        <taxon>Methanobacteriota</taxon>
        <taxon>Stenosarchaea group</taxon>
        <taxon>Halobacteria</taxon>
        <taxon>Halobacteriales</taxon>
        <taxon>Halococcaceae</taxon>
        <taxon>Halalkalicoccus</taxon>
    </lineage>
</organism>
<evidence type="ECO:0000313" key="6">
    <source>
        <dbReference type="EMBL" id="MFC6906061.1"/>
    </source>
</evidence>
<dbReference type="InterPro" id="IPR051335">
    <property type="entry name" value="Alanyl-tRNA_Editing_Enzymes"/>
</dbReference>
<dbReference type="PANTHER" id="PTHR43462">
    <property type="entry name" value="ALANYL-TRNA EDITING PROTEIN"/>
    <property type="match status" value="1"/>
</dbReference>
<comment type="caution">
    <text evidence="6">The sequence shown here is derived from an EMBL/GenBank/DDBJ whole genome shotgun (WGS) entry which is preliminary data.</text>
</comment>
<evidence type="ECO:0000256" key="4">
    <source>
        <dbReference type="ARBA" id="ARBA00022833"/>
    </source>
</evidence>
<evidence type="ECO:0000313" key="7">
    <source>
        <dbReference type="Proteomes" id="UP001596312"/>
    </source>
</evidence>
<name>A0ABD5V8R4_9EURY</name>
<dbReference type="GO" id="GO:0046872">
    <property type="term" value="F:metal ion binding"/>
    <property type="evidence" value="ECO:0007669"/>
    <property type="project" value="UniProtKB-KW"/>
</dbReference>
<sequence length="245" mass="27751">MTEQRYLEDSTVREFDARVERVIDDGETSRVVLDATHFYPEGGGQPADHGALSGSETWPVPDVQKTDEVYHVVESGDAGPTAGEMVRGELDWERRRAHMRYHTAQHLLSALLLEGYDAPTTGNQLHADRARLDCAYERFSDEQLTDIEDRMNELVEAGLGVRWYTLERERAERELDPQRTRLELLPDSITEVRIVEIGDPDDPFDRVACAGTHVEDTKEIGRVEVTGRETRGADGERIAFVLEDE</sequence>